<dbReference type="AlphaFoldDB" id="A0AAD8YMY6"/>
<dbReference type="GO" id="GO:0071949">
    <property type="term" value="F:FAD binding"/>
    <property type="evidence" value="ECO:0007669"/>
    <property type="project" value="InterPro"/>
</dbReference>
<accession>A0AAD8YMY6</accession>
<dbReference type="SUPFAM" id="SSF51905">
    <property type="entry name" value="FAD/NAD(P)-binding domain"/>
    <property type="match status" value="1"/>
</dbReference>
<dbReference type="PANTHER" id="PTHR13789:SF309">
    <property type="entry name" value="PUTATIVE (AFU_ORTHOLOGUE AFUA_6G14510)-RELATED"/>
    <property type="match status" value="1"/>
</dbReference>
<evidence type="ECO:0000313" key="6">
    <source>
        <dbReference type="Proteomes" id="UP001224775"/>
    </source>
</evidence>
<feature type="domain" description="FAD-binding" evidence="4">
    <location>
        <begin position="222"/>
        <end position="325"/>
    </location>
</feature>
<keyword evidence="6" id="KW-1185">Reference proteome</keyword>
<evidence type="ECO:0000256" key="1">
    <source>
        <dbReference type="ARBA" id="ARBA00023002"/>
    </source>
</evidence>
<proteinExistence type="predicted"/>
<dbReference type="PANTHER" id="PTHR13789">
    <property type="entry name" value="MONOOXYGENASE"/>
    <property type="match status" value="1"/>
</dbReference>
<dbReference type="InterPro" id="IPR036188">
    <property type="entry name" value="FAD/NAD-bd_sf"/>
</dbReference>
<reference evidence="5" key="1">
    <citation type="submission" date="2023-06" db="EMBL/GenBank/DDBJ databases">
        <title>Survivors Of The Sea: Transcriptome response of Skeletonema marinoi to long-term dormancy.</title>
        <authorList>
            <person name="Pinder M.I.M."/>
            <person name="Kourtchenko O."/>
            <person name="Robertson E.K."/>
            <person name="Larsson T."/>
            <person name="Maumus F."/>
            <person name="Osuna-Cruz C.M."/>
            <person name="Vancaester E."/>
            <person name="Stenow R."/>
            <person name="Vandepoele K."/>
            <person name="Ploug H."/>
            <person name="Bruchert V."/>
            <person name="Godhe A."/>
            <person name="Topel M."/>
        </authorList>
    </citation>
    <scope>NUCLEOTIDE SEQUENCE</scope>
    <source>
        <strain evidence="5">R05AC</strain>
    </source>
</reference>
<comment type="caution">
    <text evidence="5">The sequence shown here is derived from an EMBL/GenBank/DDBJ whole genome shotgun (WGS) entry which is preliminary data.</text>
</comment>
<gene>
    <name evidence="5" type="ORF">QTG54_000353</name>
</gene>
<keyword evidence="2 5" id="KW-0503">Monooxygenase</keyword>
<evidence type="ECO:0000259" key="4">
    <source>
        <dbReference type="Pfam" id="PF01494"/>
    </source>
</evidence>
<dbReference type="Proteomes" id="UP001224775">
    <property type="component" value="Unassembled WGS sequence"/>
</dbReference>
<dbReference type="InterPro" id="IPR002938">
    <property type="entry name" value="FAD-bd"/>
</dbReference>
<dbReference type="Pfam" id="PF01494">
    <property type="entry name" value="FAD_binding_3"/>
    <property type="match status" value="1"/>
</dbReference>
<dbReference type="Gene3D" id="3.50.50.60">
    <property type="entry name" value="FAD/NAD(P)-binding domain"/>
    <property type="match status" value="2"/>
</dbReference>
<dbReference type="EMBL" id="JATAAI010000001">
    <property type="protein sequence ID" value="KAK1748414.1"/>
    <property type="molecule type" value="Genomic_DNA"/>
</dbReference>
<feature type="compositionally biased region" description="Low complexity" evidence="3">
    <location>
        <begin position="164"/>
        <end position="180"/>
    </location>
</feature>
<evidence type="ECO:0000313" key="5">
    <source>
        <dbReference type="EMBL" id="KAK1748414.1"/>
    </source>
</evidence>
<evidence type="ECO:0000256" key="2">
    <source>
        <dbReference type="ARBA" id="ARBA00023033"/>
    </source>
</evidence>
<keyword evidence="1" id="KW-0560">Oxidoreductase</keyword>
<organism evidence="5 6">
    <name type="scientific">Skeletonema marinoi</name>
    <dbReference type="NCBI Taxonomy" id="267567"/>
    <lineage>
        <taxon>Eukaryota</taxon>
        <taxon>Sar</taxon>
        <taxon>Stramenopiles</taxon>
        <taxon>Ochrophyta</taxon>
        <taxon>Bacillariophyta</taxon>
        <taxon>Coscinodiscophyceae</taxon>
        <taxon>Thalassiosirophycidae</taxon>
        <taxon>Thalassiosirales</taxon>
        <taxon>Skeletonemataceae</taxon>
        <taxon>Skeletonema</taxon>
        <taxon>Skeletonema marinoi-dohrnii complex</taxon>
    </lineage>
</organism>
<feature type="region of interest" description="Disordered" evidence="3">
    <location>
        <begin position="164"/>
        <end position="190"/>
    </location>
</feature>
<dbReference type="InterPro" id="IPR050493">
    <property type="entry name" value="FAD-dep_Monooxygenase_BioMet"/>
</dbReference>
<sequence length="417" mass="46414">MTMMFCCMLHPTYVLVLITISNNVSQTKMNSEASDDATEYHPLVIVGGGIGGLVLALCLDQQYNQNSKNSSSKPLLPIHVYESTSAYTANAGGAIGLYPNGLRVLQNLNDTAPKLLSQVREAGCDYIYRRWMRHDGLEVAVAREDELLPDLVDEAGDDDVETAAATTTTSTAADSSTTANADRRPRRGSFGMLANRLSGRSLSSTTTSSSPRVETELQSLGIRRWKYQQVLYEACIEAGIKIHFGKRLQNAITTNDSKTVLHFKDGSKVMTSLLIGADGINSKVRNYVVNPTSDEEKQKSLEEFMPEYTGVTCLMGCANVPFMRGICFPSSATSKCHACYYPTKVPKDEVKEEEEDNATKTSMKWCFKSTFHHQLNVPIPGEHSHPMRQKLNVKNWQRNYVKMDGMNNFLHRWKVNL</sequence>
<protein>
    <submittedName>
        <fullName evidence="5">Monooxygenase-related protein</fullName>
    </submittedName>
</protein>
<dbReference type="GO" id="GO:0004497">
    <property type="term" value="F:monooxygenase activity"/>
    <property type="evidence" value="ECO:0007669"/>
    <property type="project" value="UniProtKB-KW"/>
</dbReference>
<evidence type="ECO:0000256" key="3">
    <source>
        <dbReference type="SAM" id="MobiDB-lite"/>
    </source>
</evidence>
<name>A0AAD8YMY6_9STRA</name>